<evidence type="ECO:0000313" key="2">
    <source>
        <dbReference type="Proteomes" id="UP001431783"/>
    </source>
</evidence>
<accession>A0AAW1UAA3</accession>
<evidence type="ECO:0000313" key="1">
    <source>
        <dbReference type="EMBL" id="KAK9877539.1"/>
    </source>
</evidence>
<comment type="caution">
    <text evidence="1">The sequence shown here is derived from an EMBL/GenBank/DDBJ whole genome shotgun (WGS) entry which is preliminary data.</text>
</comment>
<dbReference type="Proteomes" id="UP001431783">
    <property type="component" value="Unassembled WGS sequence"/>
</dbReference>
<dbReference type="EMBL" id="JARQZJ010000042">
    <property type="protein sequence ID" value="KAK9877539.1"/>
    <property type="molecule type" value="Genomic_DNA"/>
</dbReference>
<reference evidence="1 2" key="1">
    <citation type="submission" date="2023-03" db="EMBL/GenBank/DDBJ databases">
        <title>Genome insight into feeding habits of ladybird beetles.</title>
        <authorList>
            <person name="Li H.-S."/>
            <person name="Huang Y.-H."/>
            <person name="Pang H."/>
        </authorList>
    </citation>
    <scope>NUCLEOTIDE SEQUENCE [LARGE SCALE GENOMIC DNA]</scope>
    <source>
        <strain evidence="1">SYSU_2023b</strain>
        <tissue evidence="1">Whole body</tissue>
    </source>
</reference>
<dbReference type="AlphaFoldDB" id="A0AAW1UAA3"/>
<gene>
    <name evidence="1" type="ORF">WA026_018646</name>
</gene>
<protein>
    <submittedName>
        <fullName evidence="1">Uncharacterized protein</fullName>
    </submittedName>
</protein>
<keyword evidence="2" id="KW-1185">Reference proteome</keyword>
<proteinExistence type="predicted"/>
<sequence length="69" mass="8019">MHIFNSNYGIFQSNNCAENNNNQLFLTCAVFDTTKKERRRTTSGSFVTQNETKAYSNSHLWTFEAKVFD</sequence>
<organism evidence="1 2">
    <name type="scientific">Henosepilachna vigintioctopunctata</name>
    <dbReference type="NCBI Taxonomy" id="420089"/>
    <lineage>
        <taxon>Eukaryota</taxon>
        <taxon>Metazoa</taxon>
        <taxon>Ecdysozoa</taxon>
        <taxon>Arthropoda</taxon>
        <taxon>Hexapoda</taxon>
        <taxon>Insecta</taxon>
        <taxon>Pterygota</taxon>
        <taxon>Neoptera</taxon>
        <taxon>Endopterygota</taxon>
        <taxon>Coleoptera</taxon>
        <taxon>Polyphaga</taxon>
        <taxon>Cucujiformia</taxon>
        <taxon>Coccinelloidea</taxon>
        <taxon>Coccinellidae</taxon>
        <taxon>Epilachninae</taxon>
        <taxon>Epilachnini</taxon>
        <taxon>Henosepilachna</taxon>
    </lineage>
</organism>
<name>A0AAW1UAA3_9CUCU</name>